<keyword evidence="6" id="KW-0029">Amino-acid transport</keyword>
<name>A0A1G7WPX4_9HYPH</name>
<dbReference type="CDD" id="cd06261">
    <property type="entry name" value="TM_PBP2"/>
    <property type="match status" value="1"/>
</dbReference>
<dbReference type="GO" id="GO:0006865">
    <property type="term" value="P:amino acid transport"/>
    <property type="evidence" value="ECO:0007669"/>
    <property type="project" value="UniProtKB-KW"/>
</dbReference>
<dbReference type="Pfam" id="PF00528">
    <property type="entry name" value="BPD_transp_1"/>
    <property type="match status" value="1"/>
</dbReference>
<gene>
    <name evidence="12" type="ORF">SAMN04487974_10738</name>
</gene>
<evidence type="ECO:0000256" key="5">
    <source>
        <dbReference type="ARBA" id="ARBA00022692"/>
    </source>
</evidence>
<keyword evidence="5 9" id="KW-0812">Transmembrane</keyword>
<dbReference type="PANTHER" id="PTHR30614:SF0">
    <property type="entry name" value="L-CYSTINE TRANSPORT SYSTEM PERMEASE PROTEIN TCYL"/>
    <property type="match status" value="1"/>
</dbReference>
<evidence type="ECO:0000313" key="12">
    <source>
        <dbReference type="EMBL" id="SDG73954.1"/>
    </source>
</evidence>
<keyword evidence="8 9" id="KW-0472">Membrane</keyword>
<feature type="transmembrane region" description="Helical" evidence="9">
    <location>
        <begin position="95"/>
        <end position="116"/>
    </location>
</feature>
<dbReference type="AlphaFoldDB" id="A0A1G7WPX4"/>
<organism evidence="12 13">
    <name type="scientific">Pelagibacterium luteolum</name>
    <dbReference type="NCBI Taxonomy" id="440168"/>
    <lineage>
        <taxon>Bacteria</taxon>
        <taxon>Pseudomonadati</taxon>
        <taxon>Pseudomonadota</taxon>
        <taxon>Alphaproteobacteria</taxon>
        <taxon>Hyphomicrobiales</taxon>
        <taxon>Devosiaceae</taxon>
        <taxon>Pelagibacterium</taxon>
    </lineage>
</organism>
<feature type="region of interest" description="Disordered" evidence="10">
    <location>
        <begin position="1"/>
        <end position="31"/>
    </location>
</feature>
<evidence type="ECO:0000256" key="8">
    <source>
        <dbReference type="ARBA" id="ARBA00023136"/>
    </source>
</evidence>
<keyword evidence="4" id="KW-1003">Cell membrane</keyword>
<dbReference type="EMBL" id="FNCS01000007">
    <property type="protein sequence ID" value="SDG73954.1"/>
    <property type="molecule type" value="Genomic_DNA"/>
</dbReference>
<sequence>MTTGTVPETKTTAADPDMGSRRTPPPPRKKTLTATERYVPSVISIAMVLIVFGLVAQVVTSAEQWPRIARQFFDLGAMATAFPNVLRGFWINVQVWAVCLFSIMVWGLVLALMRSLTGPWFAPLRVFVVLYVDLFRGLPVLLLVLIFGFGIPALNLPGLPNSALFWGATAMVLSYSAYTSEIYRSGIEAVHDGQRAAAKALGLSQWQAMLYAILPQAIRNVIPVHLNLAVALQKDVALLSVIGVRDAVREAQIYTGMTFNYSSLIAAALLFLVATIPMARLTDYIAKKDRQRRLMGAL</sequence>
<dbReference type="Gene3D" id="1.10.3720.10">
    <property type="entry name" value="MetI-like"/>
    <property type="match status" value="1"/>
</dbReference>
<feature type="transmembrane region" description="Helical" evidence="9">
    <location>
        <begin position="163"/>
        <end position="179"/>
    </location>
</feature>
<dbReference type="InterPro" id="IPR035906">
    <property type="entry name" value="MetI-like_sf"/>
</dbReference>
<feature type="domain" description="ABC transmembrane type-1" evidence="11">
    <location>
        <begin position="89"/>
        <end position="282"/>
    </location>
</feature>
<dbReference type="InterPro" id="IPR000515">
    <property type="entry name" value="MetI-like"/>
</dbReference>
<dbReference type="PANTHER" id="PTHR30614">
    <property type="entry name" value="MEMBRANE COMPONENT OF AMINO ACID ABC TRANSPORTER"/>
    <property type="match status" value="1"/>
</dbReference>
<evidence type="ECO:0000256" key="10">
    <source>
        <dbReference type="SAM" id="MobiDB-lite"/>
    </source>
</evidence>
<evidence type="ECO:0000259" key="11">
    <source>
        <dbReference type="PROSITE" id="PS50928"/>
    </source>
</evidence>
<keyword evidence="13" id="KW-1185">Reference proteome</keyword>
<feature type="compositionally biased region" description="Polar residues" evidence="10">
    <location>
        <begin position="1"/>
        <end position="12"/>
    </location>
</feature>
<dbReference type="InterPro" id="IPR010065">
    <property type="entry name" value="AA_ABC_transptr_permease_3TM"/>
</dbReference>
<evidence type="ECO:0000256" key="3">
    <source>
        <dbReference type="ARBA" id="ARBA00022448"/>
    </source>
</evidence>
<keyword evidence="7 9" id="KW-1133">Transmembrane helix</keyword>
<feature type="transmembrane region" description="Helical" evidence="9">
    <location>
        <begin position="264"/>
        <end position="286"/>
    </location>
</feature>
<feature type="transmembrane region" description="Helical" evidence="9">
    <location>
        <begin position="38"/>
        <end position="60"/>
    </location>
</feature>
<proteinExistence type="inferred from homology"/>
<dbReference type="NCBIfam" id="TIGR01726">
    <property type="entry name" value="HEQRo_perm_3TM"/>
    <property type="match status" value="1"/>
</dbReference>
<reference evidence="12 13" key="1">
    <citation type="submission" date="2016-10" db="EMBL/GenBank/DDBJ databases">
        <authorList>
            <person name="de Groot N.N."/>
        </authorList>
    </citation>
    <scope>NUCLEOTIDE SEQUENCE [LARGE SCALE GENOMIC DNA]</scope>
    <source>
        <strain evidence="12 13">CGMCC 1.10267</strain>
    </source>
</reference>
<evidence type="ECO:0000256" key="1">
    <source>
        <dbReference type="ARBA" id="ARBA00004429"/>
    </source>
</evidence>
<dbReference type="SUPFAM" id="SSF161098">
    <property type="entry name" value="MetI-like"/>
    <property type="match status" value="1"/>
</dbReference>
<evidence type="ECO:0000256" key="6">
    <source>
        <dbReference type="ARBA" id="ARBA00022970"/>
    </source>
</evidence>
<evidence type="ECO:0000256" key="9">
    <source>
        <dbReference type="RuleBase" id="RU363032"/>
    </source>
</evidence>
<keyword evidence="3 9" id="KW-0813">Transport</keyword>
<evidence type="ECO:0000256" key="4">
    <source>
        <dbReference type="ARBA" id="ARBA00022475"/>
    </source>
</evidence>
<dbReference type="InterPro" id="IPR043429">
    <property type="entry name" value="ArtM/GltK/GlnP/TcyL/YhdX-like"/>
</dbReference>
<accession>A0A1G7WPX4</accession>
<dbReference type="STRING" id="440168.SAMN04487974_10738"/>
<comment type="similarity">
    <text evidence="2">Belongs to the binding-protein-dependent transport system permease family. HisMQ subfamily.</text>
</comment>
<protein>
    <submittedName>
        <fullName evidence="12">Amino acid ABC transporter membrane protein, PAAT family</fullName>
    </submittedName>
</protein>
<evidence type="ECO:0000256" key="2">
    <source>
        <dbReference type="ARBA" id="ARBA00010072"/>
    </source>
</evidence>
<evidence type="ECO:0000313" key="13">
    <source>
        <dbReference type="Proteomes" id="UP000199495"/>
    </source>
</evidence>
<feature type="transmembrane region" description="Helical" evidence="9">
    <location>
        <begin position="128"/>
        <end position="151"/>
    </location>
</feature>
<dbReference type="GO" id="GO:0022857">
    <property type="term" value="F:transmembrane transporter activity"/>
    <property type="evidence" value="ECO:0007669"/>
    <property type="project" value="InterPro"/>
</dbReference>
<dbReference type="Proteomes" id="UP000199495">
    <property type="component" value="Unassembled WGS sequence"/>
</dbReference>
<dbReference type="OrthoDB" id="9814550at2"/>
<comment type="subcellular location">
    <subcellularLocation>
        <location evidence="1">Cell inner membrane</location>
        <topology evidence="1">Multi-pass membrane protein</topology>
    </subcellularLocation>
    <subcellularLocation>
        <location evidence="9">Cell membrane</location>
        <topology evidence="9">Multi-pass membrane protein</topology>
    </subcellularLocation>
</comment>
<evidence type="ECO:0000256" key="7">
    <source>
        <dbReference type="ARBA" id="ARBA00022989"/>
    </source>
</evidence>
<dbReference type="PROSITE" id="PS50928">
    <property type="entry name" value="ABC_TM1"/>
    <property type="match status" value="1"/>
</dbReference>
<dbReference type="GO" id="GO:0043190">
    <property type="term" value="C:ATP-binding cassette (ABC) transporter complex"/>
    <property type="evidence" value="ECO:0007669"/>
    <property type="project" value="InterPro"/>
</dbReference>